<dbReference type="FunFam" id="3.40.50.300:FF:000006">
    <property type="entry name" value="DNA-binding transcriptional regulator NtrC"/>
    <property type="match status" value="1"/>
</dbReference>
<feature type="domain" description="PAS" evidence="7">
    <location>
        <begin position="85"/>
        <end position="138"/>
    </location>
</feature>
<dbReference type="SUPFAM" id="SSF55785">
    <property type="entry name" value="PYP-like sensor domain (PAS domain)"/>
    <property type="match status" value="1"/>
</dbReference>
<dbReference type="Gene3D" id="3.40.50.300">
    <property type="entry name" value="P-loop containing nucleotide triphosphate hydrolases"/>
    <property type="match status" value="1"/>
</dbReference>
<evidence type="ECO:0000256" key="4">
    <source>
        <dbReference type="ARBA" id="ARBA00023125"/>
    </source>
</evidence>
<dbReference type="InterPro" id="IPR025944">
    <property type="entry name" value="Sigma_54_int_dom_CS"/>
</dbReference>
<evidence type="ECO:0000256" key="3">
    <source>
        <dbReference type="ARBA" id="ARBA00023015"/>
    </source>
</evidence>
<dbReference type="STRING" id="393762.SAMN05660472_01904"/>
<dbReference type="PROSITE" id="PS50045">
    <property type="entry name" value="SIGMA54_INTERACT_4"/>
    <property type="match status" value="1"/>
</dbReference>
<keyword evidence="3" id="KW-0805">Transcription regulation</keyword>
<keyword evidence="4" id="KW-0238">DNA-binding</keyword>
<dbReference type="RefSeq" id="WP_090553461.1">
    <property type="nucleotide sequence ID" value="NZ_FNFP01000003.1"/>
</dbReference>
<evidence type="ECO:0000256" key="2">
    <source>
        <dbReference type="ARBA" id="ARBA00022840"/>
    </source>
</evidence>
<proteinExistence type="predicted"/>
<dbReference type="InterPro" id="IPR002197">
    <property type="entry name" value="HTH_Fis"/>
</dbReference>
<dbReference type="GO" id="GO:0043565">
    <property type="term" value="F:sequence-specific DNA binding"/>
    <property type="evidence" value="ECO:0007669"/>
    <property type="project" value="InterPro"/>
</dbReference>
<dbReference type="InterPro" id="IPR035965">
    <property type="entry name" value="PAS-like_dom_sf"/>
</dbReference>
<keyword evidence="1" id="KW-0547">Nucleotide-binding</keyword>
<keyword evidence="9" id="KW-1185">Reference proteome</keyword>
<dbReference type="PRINTS" id="PR01590">
    <property type="entry name" value="HTHFIS"/>
</dbReference>
<dbReference type="Pfam" id="PF02954">
    <property type="entry name" value="HTH_8"/>
    <property type="match status" value="1"/>
</dbReference>
<dbReference type="PROSITE" id="PS50112">
    <property type="entry name" value="PAS"/>
    <property type="match status" value="1"/>
</dbReference>
<dbReference type="Gene3D" id="1.10.10.60">
    <property type="entry name" value="Homeodomain-like"/>
    <property type="match status" value="1"/>
</dbReference>
<accession>A0A1G9EC09</accession>
<dbReference type="Pfam" id="PF00158">
    <property type="entry name" value="Sigma54_activat"/>
    <property type="match status" value="1"/>
</dbReference>
<dbReference type="SUPFAM" id="SSF52540">
    <property type="entry name" value="P-loop containing nucleoside triphosphate hydrolases"/>
    <property type="match status" value="1"/>
</dbReference>
<dbReference type="AlphaFoldDB" id="A0A1G9EC09"/>
<dbReference type="PANTHER" id="PTHR32071">
    <property type="entry name" value="TRANSCRIPTIONAL REGULATORY PROTEIN"/>
    <property type="match status" value="1"/>
</dbReference>
<dbReference type="PROSITE" id="PS00688">
    <property type="entry name" value="SIGMA54_INTERACT_3"/>
    <property type="match status" value="1"/>
</dbReference>
<dbReference type="Gene3D" id="3.30.450.20">
    <property type="entry name" value="PAS domain"/>
    <property type="match status" value="1"/>
</dbReference>
<sequence>MAIVDIILKVDHELRLKEIIYMGESKKWFSDKTLYRAIGEKLDYIIGTSITSDGGIIEIENKFFKYQWIEEKNGGTLYLSRDGVLLDLYEQTIKQVAEGIQIFDKNGYFIYGNPASEKLEQYKNEDFKGKHVLELYDLREEYSTILTVLRTQNPVASRCDRFKVKNGKTLTTINSGYPLKIKDRIYGAVVFESDLSVLKQIKKRTFNLENYVESNQSPSDDSLYTFDDIVHTSKGMKDIIYFGKKVSLTDSSVLVVGATGTGKELIAQSIHSFSPRRHKPFIDVNCGAVPYNLFESMFFGTEKGAFTGSVTKKGFFEMADGGTIFLDEINSISMEMQAKLLRVLQEKRFQRIGGTKYIQCDVRIIAASNEDFFQLMEEQKVRQDFYYRISTIKINIPPLQERREDIPILAEYFLKNLCNQYNRREIIIAPQALTALLEYSWPGNVRELQHVIEYGFNRASEETEILEFQHLPDYIQSSKSYTHKTAQLPKEFVSEVTDTNPKNFQEQMELYERRIIIDSLILYKGNITQSAKTLGMSRQSLQYRMKKLGISNM</sequence>
<dbReference type="InterPro" id="IPR000014">
    <property type="entry name" value="PAS"/>
</dbReference>
<evidence type="ECO:0000259" key="6">
    <source>
        <dbReference type="PROSITE" id="PS50045"/>
    </source>
</evidence>
<dbReference type="InterPro" id="IPR058031">
    <property type="entry name" value="AAA_lid_NorR"/>
</dbReference>
<evidence type="ECO:0000313" key="9">
    <source>
        <dbReference type="Proteomes" id="UP000198718"/>
    </source>
</evidence>
<feature type="domain" description="Sigma-54 factor interaction" evidence="6">
    <location>
        <begin position="229"/>
        <end position="457"/>
    </location>
</feature>
<dbReference type="GO" id="GO:0006355">
    <property type="term" value="P:regulation of DNA-templated transcription"/>
    <property type="evidence" value="ECO:0007669"/>
    <property type="project" value="InterPro"/>
</dbReference>
<dbReference type="InterPro" id="IPR002078">
    <property type="entry name" value="Sigma_54_int"/>
</dbReference>
<keyword evidence="5" id="KW-0804">Transcription</keyword>
<dbReference type="GO" id="GO:0005524">
    <property type="term" value="F:ATP binding"/>
    <property type="evidence" value="ECO:0007669"/>
    <property type="project" value="UniProtKB-KW"/>
</dbReference>
<dbReference type="CDD" id="cd00009">
    <property type="entry name" value="AAA"/>
    <property type="match status" value="1"/>
</dbReference>
<dbReference type="EMBL" id="FNFP01000003">
    <property type="protein sequence ID" value="SDK73575.1"/>
    <property type="molecule type" value="Genomic_DNA"/>
</dbReference>
<keyword evidence="2" id="KW-0067">ATP-binding</keyword>
<dbReference type="InterPro" id="IPR009057">
    <property type="entry name" value="Homeodomain-like_sf"/>
</dbReference>
<evidence type="ECO:0000256" key="5">
    <source>
        <dbReference type="ARBA" id="ARBA00023163"/>
    </source>
</evidence>
<gene>
    <name evidence="8" type="ORF">SAMN05660472_01904</name>
</gene>
<evidence type="ECO:0000313" key="8">
    <source>
        <dbReference type="EMBL" id="SDK73575.1"/>
    </source>
</evidence>
<reference evidence="8 9" key="1">
    <citation type="submission" date="2016-10" db="EMBL/GenBank/DDBJ databases">
        <authorList>
            <person name="de Groot N.N."/>
        </authorList>
    </citation>
    <scope>NUCLEOTIDE SEQUENCE [LARGE SCALE GENOMIC DNA]</scope>
    <source>
        <strain evidence="8 9">DSM 18346</strain>
    </source>
</reference>
<dbReference type="Gene3D" id="1.10.8.60">
    <property type="match status" value="1"/>
</dbReference>
<name>A0A1G9EC09_9FIRM</name>
<evidence type="ECO:0000259" key="7">
    <source>
        <dbReference type="PROSITE" id="PS50112"/>
    </source>
</evidence>
<protein>
    <submittedName>
        <fullName evidence="8">Arginine utilization regulatory protein</fullName>
    </submittedName>
</protein>
<dbReference type="OrthoDB" id="9803970at2"/>
<dbReference type="SMART" id="SM00382">
    <property type="entry name" value="AAA"/>
    <property type="match status" value="1"/>
</dbReference>
<dbReference type="PROSITE" id="PS00676">
    <property type="entry name" value="SIGMA54_INTERACT_2"/>
    <property type="match status" value="1"/>
</dbReference>
<evidence type="ECO:0000256" key="1">
    <source>
        <dbReference type="ARBA" id="ARBA00022741"/>
    </source>
</evidence>
<dbReference type="Pfam" id="PF25601">
    <property type="entry name" value="AAA_lid_14"/>
    <property type="match status" value="1"/>
</dbReference>
<dbReference type="InterPro" id="IPR025943">
    <property type="entry name" value="Sigma_54_int_dom_ATP-bd_2"/>
</dbReference>
<dbReference type="PANTHER" id="PTHR32071:SF74">
    <property type="entry name" value="TRANSCRIPTIONAL ACTIVATOR ROCR"/>
    <property type="match status" value="1"/>
</dbReference>
<dbReference type="Proteomes" id="UP000198718">
    <property type="component" value="Unassembled WGS sequence"/>
</dbReference>
<dbReference type="InterPro" id="IPR003593">
    <property type="entry name" value="AAA+_ATPase"/>
</dbReference>
<dbReference type="InterPro" id="IPR027417">
    <property type="entry name" value="P-loop_NTPase"/>
</dbReference>
<dbReference type="SUPFAM" id="SSF46689">
    <property type="entry name" value="Homeodomain-like"/>
    <property type="match status" value="1"/>
</dbReference>
<organism evidence="8 9">
    <name type="scientific">Natronincola ferrireducens</name>
    <dbReference type="NCBI Taxonomy" id="393762"/>
    <lineage>
        <taxon>Bacteria</taxon>
        <taxon>Bacillati</taxon>
        <taxon>Bacillota</taxon>
        <taxon>Clostridia</taxon>
        <taxon>Peptostreptococcales</taxon>
        <taxon>Natronincolaceae</taxon>
        <taxon>Natronincola</taxon>
    </lineage>
</organism>
<dbReference type="NCBIfam" id="TIGR00229">
    <property type="entry name" value="sensory_box"/>
    <property type="match status" value="1"/>
</dbReference>